<dbReference type="SUPFAM" id="SSF52172">
    <property type="entry name" value="CheY-like"/>
    <property type="match status" value="1"/>
</dbReference>
<dbReference type="CDD" id="cd17557">
    <property type="entry name" value="REC_Rcp-like"/>
    <property type="match status" value="1"/>
</dbReference>
<feature type="modified residue" description="4-aspartylphosphate" evidence="1">
    <location>
        <position position="71"/>
    </location>
</feature>
<protein>
    <submittedName>
        <fullName evidence="3">Response regulator receiver protein</fullName>
    </submittedName>
</protein>
<dbReference type="PANTHER" id="PTHR44520:SF1">
    <property type="entry name" value="TWO-COMPONENT SYSTEM REGULATORY PROTEIN"/>
    <property type="match status" value="1"/>
</dbReference>
<keyword evidence="1" id="KW-0597">Phosphoprotein</keyword>
<dbReference type="Gene3D" id="3.40.50.2300">
    <property type="match status" value="1"/>
</dbReference>
<reference evidence="4" key="1">
    <citation type="journal article" date="2012" name="J. Bacteriol.">
        <title>Genome sequence of the haloalkaliphilic methanotrophic bacterium Methylomicrobium alcaliphilum 20Z.</title>
        <authorList>
            <person name="Vuilleumier S."/>
            <person name="Khmelenina V.N."/>
            <person name="Bringel F."/>
            <person name="Reshetnikov A.S."/>
            <person name="Lajus A."/>
            <person name="Mangenot S."/>
            <person name="Rouy Z."/>
            <person name="Op den Camp H.J."/>
            <person name="Jetten M.S."/>
            <person name="Dispirito A.A."/>
            <person name="Dunfield P."/>
            <person name="Klotz M.G."/>
            <person name="Semrau J.D."/>
            <person name="Stein L.Y."/>
            <person name="Barbe V."/>
            <person name="Medigue C."/>
            <person name="Trotsenko Y.A."/>
            <person name="Kalyuzhnaya M.G."/>
        </authorList>
    </citation>
    <scope>NUCLEOTIDE SEQUENCE [LARGE SCALE GENOMIC DNA]</scope>
    <source>
        <strain evidence="4">DSM 19304 / NCIMB 14124 / VKM B-2133 / 20Z</strain>
    </source>
</reference>
<dbReference type="PROSITE" id="PS50110">
    <property type="entry name" value="RESPONSE_REGULATORY"/>
    <property type="match status" value="1"/>
</dbReference>
<dbReference type="PANTHER" id="PTHR44520">
    <property type="entry name" value="RESPONSE REGULATOR RCP1-RELATED"/>
    <property type="match status" value="1"/>
</dbReference>
<dbReference type="HOGENOM" id="CLU_000445_69_17_6"/>
<organism evidence="3 4">
    <name type="scientific">Methylotuvimicrobium alcaliphilum (strain DSM 19304 / NCIMB 14124 / VKM B-2133 / 20Z)</name>
    <name type="common">Methylomicrobium alcaliphilum</name>
    <dbReference type="NCBI Taxonomy" id="1091494"/>
    <lineage>
        <taxon>Bacteria</taxon>
        <taxon>Pseudomonadati</taxon>
        <taxon>Pseudomonadota</taxon>
        <taxon>Gammaproteobacteria</taxon>
        <taxon>Methylococcales</taxon>
        <taxon>Methylococcaceae</taxon>
        <taxon>Methylotuvimicrobium</taxon>
    </lineage>
</organism>
<dbReference type="InterPro" id="IPR001789">
    <property type="entry name" value="Sig_transdc_resp-reg_receiver"/>
</dbReference>
<feature type="domain" description="Response regulatory" evidence="2">
    <location>
        <begin position="10"/>
        <end position="138"/>
    </location>
</feature>
<dbReference type="InterPro" id="IPR052893">
    <property type="entry name" value="TCS_response_regulator"/>
</dbReference>
<evidence type="ECO:0000313" key="3">
    <source>
        <dbReference type="EMBL" id="CCE22562.1"/>
    </source>
</evidence>
<dbReference type="InterPro" id="IPR011006">
    <property type="entry name" value="CheY-like_superfamily"/>
</dbReference>
<dbReference type="GO" id="GO:0000160">
    <property type="term" value="P:phosphorelay signal transduction system"/>
    <property type="evidence" value="ECO:0007669"/>
    <property type="project" value="InterPro"/>
</dbReference>
<proteinExistence type="predicted"/>
<sequence length="161" mass="18126">MRIVMNNEAFILLVDDNRMDIELALDAFHEARLINRIETASSGREALDYLFGRGDYGDRKRYPLPDLILLDLKMPGIDGFDVLKQIKTAPLIKRIPVVILTSSREEGDRALSYDIGANSYLVKPVSFSGFIEVIKQIENYWLSLNIGPPLGVTSKPEAEND</sequence>
<gene>
    <name evidence="3" type="ordered locus">MEALZ_0868</name>
</gene>
<keyword evidence="4" id="KW-1185">Reference proteome</keyword>
<evidence type="ECO:0000313" key="4">
    <source>
        <dbReference type="Proteomes" id="UP000008315"/>
    </source>
</evidence>
<evidence type="ECO:0000259" key="2">
    <source>
        <dbReference type="PROSITE" id="PS50110"/>
    </source>
</evidence>
<name>G4T2S8_META2</name>
<dbReference type="PATRIC" id="fig|271065.3.peg.884"/>
<dbReference type="AlphaFoldDB" id="G4T2S8"/>
<evidence type="ECO:0000256" key="1">
    <source>
        <dbReference type="PROSITE-ProRule" id="PRU00169"/>
    </source>
</evidence>
<dbReference type="STRING" id="1091494.MEALZ_0868"/>
<accession>G4T2S8</accession>
<dbReference type="Proteomes" id="UP000008315">
    <property type="component" value="Chromosome"/>
</dbReference>
<dbReference type="EMBL" id="FO082060">
    <property type="protein sequence ID" value="CCE22562.1"/>
    <property type="molecule type" value="Genomic_DNA"/>
</dbReference>
<dbReference type="KEGG" id="mah:MEALZ_0868"/>
<dbReference type="Pfam" id="PF00072">
    <property type="entry name" value="Response_reg"/>
    <property type="match status" value="1"/>
</dbReference>
<dbReference type="SMART" id="SM00448">
    <property type="entry name" value="REC"/>
    <property type="match status" value="1"/>
</dbReference>